<protein>
    <recommendedName>
        <fullName evidence="2">histidine kinase</fullName>
        <ecNumber evidence="2">2.7.13.3</ecNumber>
    </recommendedName>
</protein>
<dbReference type="Pfam" id="PF02518">
    <property type="entry name" value="HATPase_c"/>
    <property type="match status" value="1"/>
</dbReference>
<dbReference type="Pfam" id="PF13185">
    <property type="entry name" value="GAF_2"/>
    <property type="match status" value="1"/>
</dbReference>
<dbReference type="Pfam" id="PF08448">
    <property type="entry name" value="PAS_4"/>
    <property type="match status" value="1"/>
</dbReference>
<dbReference type="PANTHER" id="PTHR43304:SF1">
    <property type="entry name" value="PAC DOMAIN-CONTAINING PROTEIN"/>
    <property type="match status" value="1"/>
</dbReference>
<dbReference type="InterPro" id="IPR001610">
    <property type="entry name" value="PAC"/>
</dbReference>
<dbReference type="RefSeq" id="WP_385938432.1">
    <property type="nucleotide sequence ID" value="NZ_JBHSOZ010000003.1"/>
</dbReference>
<feature type="domain" description="PAC" evidence="11">
    <location>
        <begin position="350"/>
        <end position="404"/>
    </location>
</feature>
<dbReference type="InterPro" id="IPR003018">
    <property type="entry name" value="GAF"/>
</dbReference>
<comment type="caution">
    <text evidence="12">The sequence shown here is derived from an EMBL/GenBank/DDBJ whole genome shotgun (WGS) entry which is preliminary data.</text>
</comment>
<keyword evidence="3" id="KW-0597">Phosphoprotein</keyword>
<reference evidence="13" key="1">
    <citation type="journal article" date="2019" name="Int. J. Syst. Evol. Microbiol.">
        <title>The Global Catalogue of Microorganisms (GCM) 10K type strain sequencing project: providing services to taxonomists for standard genome sequencing and annotation.</title>
        <authorList>
            <consortium name="The Broad Institute Genomics Platform"/>
            <consortium name="The Broad Institute Genome Sequencing Center for Infectious Disease"/>
            <person name="Wu L."/>
            <person name="Ma J."/>
        </authorList>
    </citation>
    <scope>NUCLEOTIDE SEQUENCE [LARGE SCALE GENOMIC DNA]</scope>
    <source>
        <strain evidence="13">CECT 7184</strain>
    </source>
</reference>
<dbReference type="InterPro" id="IPR036890">
    <property type="entry name" value="HATPase_C_sf"/>
</dbReference>
<dbReference type="SUPFAM" id="SSF55781">
    <property type="entry name" value="GAF domain-like"/>
    <property type="match status" value="1"/>
</dbReference>
<feature type="domain" description="PAC" evidence="11">
    <location>
        <begin position="602"/>
        <end position="654"/>
    </location>
</feature>
<dbReference type="SMART" id="SM00091">
    <property type="entry name" value="PAS"/>
    <property type="match status" value="5"/>
</dbReference>
<dbReference type="PROSITE" id="PS50113">
    <property type="entry name" value="PAC"/>
    <property type="match status" value="4"/>
</dbReference>
<evidence type="ECO:0000256" key="1">
    <source>
        <dbReference type="ARBA" id="ARBA00000085"/>
    </source>
</evidence>
<accession>A0ABW0YKM4</accession>
<dbReference type="InterPro" id="IPR005467">
    <property type="entry name" value="His_kinase_dom"/>
</dbReference>
<dbReference type="SUPFAM" id="SSF47384">
    <property type="entry name" value="Homodimeric domain of signal transducing histidine kinase"/>
    <property type="match status" value="1"/>
</dbReference>
<feature type="domain" description="PAC" evidence="11">
    <location>
        <begin position="727"/>
        <end position="779"/>
    </location>
</feature>
<dbReference type="NCBIfam" id="TIGR00229">
    <property type="entry name" value="sensory_box"/>
    <property type="match status" value="4"/>
</dbReference>
<dbReference type="SMART" id="SM00387">
    <property type="entry name" value="HATPase_c"/>
    <property type="match status" value="1"/>
</dbReference>
<dbReference type="InterPro" id="IPR035965">
    <property type="entry name" value="PAS-like_dom_sf"/>
</dbReference>
<dbReference type="EMBL" id="JBHSOZ010000003">
    <property type="protein sequence ID" value="MFC5711743.1"/>
    <property type="molecule type" value="Genomic_DNA"/>
</dbReference>
<dbReference type="Pfam" id="PF08447">
    <property type="entry name" value="PAS_3"/>
    <property type="match status" value="1"/>
</dbReference>
<dbReference type="Gene3D" id="3.30.450.40">
    <property type="match status" value="1"/>
</dbReference>
<proteinExistence type="predicted"/>
<dbReference type="PROSITE" id="PS50112">
    <property type="entry name" value="PAS"/>
    <property type="match status" value="4"/>
</dbReference>
<evidence type="ECO:0000256" key="6">
    <source>
        <dbReference type="ARBA" id="ARBA00022777"/>
    </source>
</evidence>
<evidence type="ECO:0000256" key="5">
    <source>
        <dbReference type="ARBA" id="ARBA00022741"/>
    </source>
</evidence>
<evidence type="ECO:0000256" key="4">
    <source>
        <dbReference type="ARBA" id="ARBA00022679"/>
    </source>
</evidence>
<evidence type="ECO:0000256" key="7">
    <source>
        <dbReference type="ARBA" id="ARBA00022840"/>
    </source>
</evidence>
<dbReference type="Gene3D" id="1.10.287.130">
    <property type="match status" value="1"/>
</dbReference>
<dbReference type="InterPro" id="IPR003661">
    <property type="entry name" value="HisK_dim/P_dom"/>
</dbReference>
<evidence type="ECO:0000259" key="10">
    <source>
        <dbReference type="PROSITE" id="PS50112"/>
    </source>
</evidence>
<feature type="domain" description="PAS" evidence="10">
    <location>
        <begin position="655"/>
        <end position="724"/>
    </location>
</feature>
<dbReference type="InterPro" id="IPR013655">
    <property type="entry name" value="PAS_fold_3"/>
</dbReference>
<keyword evidence="6" id="KW-0418">Kinase</keyword>
<dbReference type="Proteomes" id="UP001596142">
    <property type="component" value="Unassembled WGS sequence"/>
</dbReference>
<dbReference type="InterPro" id="IPR052162">
    <property type="entry name" value="Sensor_kinase/Photoreceptor"/>
</dbReference>
<dbReference type="SMART" id="SM00086">
    <property type="entry name" value="PAC"/>
    <property type="match status" value="4"/>
</dbReference>
<dbReference type="PRINTS" id="PR00344">
    <property type="entry name" value="BCTRLSENSOR"/>
</dbReference>
<dbReference type="SUPFAM" id="SSF55874">
    <property type="entry name" value="ATPase domain of HSP90 chaperone/DNA topoisomerase II/histidine kinase"/>
    <property type="match status" value="1"/>
</dbReference>
<dbReference type="Pfam" id="PF00512">
    <property type="entry name" value="HisKA"/>
    <property type="match status" value="1"/>
</dbReference>
<dbReference type="InterPro" id="IPR000700">
    <property type="entry name" value="PAS-assoc_C"/>
</dbReference>
<dbReference type="CDD" id="cd00082">
    <property type="entry name" value="HisKA"/>
    <property type="match status" value="1"/>
</dbReference>
<dbReference type="SUPFAM" id="SSF55785">
    <property type="entry name" value="PYP-like sensor domain (PAS domain)"/>
    <property type="match status" value="4"/>
</dbReference>
<dbReference type="InterPro" id="IPR004358">
    <property type="entry name" value="Sig_transdc_His_kin-like_C"/>
</dbReference>
<evidence type="ECO:0000256" key="8">
    <source>
        <dbReference type="ARBA" id="ARBA00023012"/>
    </source>
</evidence>
<dbReference type="PROSITE" id="PS50109">
    <property type="entry name" value="HIS_KIN"/>
    <property type="match status" value="1"/>
</dbReference>
<evidence type="ECO:0000313" key="13">
    <source>
        <dbReference type="Proteomes" id="UP001596142"/>
    </source>
</evidence>
<organism evidence="12 13">
    <name type="scientific">Thalassorhabdus alkalitolerans</name>
    <dbReference type="NCBI Taxonomy" id="2282697"/>
    <lineage>
        <taxon>Bacteria</taxon>
        <taxon>Bacillati</taxon>
        <taxon>Bacillota</taxon>
        <taxon>Bacilli</taxon>
        <taxon>Bacillales</taxon>
        <taxon>Bacillaceae</taxon>
        <taxon>Thalassorhabdus</taxon>
    </lineage>
</organism>
<evidence type="ECO:0000259" key="11">
    <source>
        <dbReference type="PROSITE" id="PS50113"/>
    </source>
</evidence>
<evidence type="ECO:0000259" key="9">
    <source>
        <dbReference type="PROSITE" id="PS50109"/>
    </source>
</evidence>
<feature type="domain" description="PAS" evidence="10">
    <location>
        <begin position="277"/>
        <end position="350"/>
    </location>
</feature>
<dbReference type="InterPro" id="IPR013767">
    <property type="entry name" value="PAS_fold"/>
</dbReference>
<dbReference type="InterPro" id="IPR013656">
    <property type="entry name" value="PAS_4"/>
</dbReference>
<keyword evidence="8" id="KW-0902">Two-component regulatory system</keyword>
<feature type="domain" description="PAS" evidence="10">
    <location>
        <begin position="405"/>
        <end position="475"/>
    </location>
</feature>
<dbReference type="EC" id="2.7.13.3" evidence="2"/>
<dbReference type="InterPro" id="IPR029016">
    <property type="entry name" value="GAF-like_dom_sf"/>
</dbReference>
<keyword evidence="5" id="KW-0547">Nucleotide-binding</keyword>
<feature type="domain" description="Histidine kinase" evidence="9">
    <location>
        <begin position="792"/>
        <end position="994"/>
    </location>
</feature>
<gene>
    <name evidence="12" type="ORF">ACFPU1_03010</name>
</gene>
<dbReference type="Pfam" id="PF00989">
    <property type="entry name" value="PAS"/>
    <property type="match status" value="1"/>
</dbReference>
<keyword evidence="4" id="KW-0808">Transferase</keyword>
<dbReference type="SMART" id="SM00388">
    <property type="entry name" value="HisKA"/>
    <property type="match status" value="1"/>
</dbReference>
<name>A0ABW0YKM4_9BACI</name>
<dbReference type="InterPro" id="IPR000014">
    <property type="entry name" value="PAS"/>
</dbReference>
<keyword evidence="13" id="KW-1185">Reference proteome</keyword>
<dbReference type="SMART" id="SM00065">
    <property type="entry name" value="GAF"/>
    <property type="match status" value="1"/>
</dbReference>
<dbReference type="CDD" id="cd00130">
    <property type="entry name" value="PAS"/>
    <property type="match status" value="4"/>
</dbReference>
<keyword evidence="7" id="KW-0067">ATP-binding</keyword>
<dbReference type="Pfam" id="PF13426">
    <property type="entry name" value="PAS_9"/>
    <property type="match status" value="1"/>
</dbReference>
<dbReference type="InterPro" id="IPR003594">
    <property type="entry name" value="HATPase_dom"/>
</dbReference>
<evidence type="ECO:0000256" key="3">
    <source>
        <dbReference type="ARBA" id="ARBA00022553"/>
    </source>
</evidence>
<sequence>MFQDLFNKIQIPLMITNSDGKIVFINDAGKKVAEDVTGSSLYQYLPAAYESIVKEYTLSPKAFMSKQAAEKVEIMVNGSLKTADMTVLDEQHLLFQWNHSLTTFEKLFDIKETMTNRILDGGSLLDILTALSDVVKRELWMSPHYSLVLLEDKNKAADVISPTLTECLYPRLNGRRLTKEDGLHGETVHANRSSFVYDLSENEKLRNYYHFLSSYDIRSIWCEPIIVDGNIVGIFTMYHDAPSAPTEHDIKLLNVCSCLIALAIRHTKMKEKWEQVEKQEYEMIAHYAGDAITVLNKEGCIIYASPSHLPITGYSGNELEQKNVLDYIHPDDRSEVEEKISCLHESKQEGYLEVRFRKQDGTYITVACNAKPVLKGNNHSDIYRFIVISRDITEQKIAEKKLEESEQHYKSLFHYNANPVALLDLEGKITSTNGPLEKLLSFHKAAEYNGNYQQYIHPDYIESTDWYFQRAVNGEAVSYETVGLDKNGHPVYLLITNIPVILDGKTMGVYCIVNDITDKKLAQERLKESEEELRALLNSMPEFVIFQDKDGRLIELNESAKQLLSYTQTGSRGMLNTECLSQVEKTEWEKKDKEAWEKGEFIQYEQQMVHSDGEPRTYEIVKAPQFSDNNEKKYMVTIGRDISVRKEMEGELKETKELLEAVFNNSADAILIIKLNGELLKANPAFYSLYGYSPDDSNILQTNLIPEELREETNALLERVKKGEKVVDYETKRKTKNRELFEVSITYSPIRDKHGNISGISAISRDIRDRKKTEELLRRSEKLSVIGQLAAAVAHEVRNPLTSIKGFTQLFEDKIEKEYTELMLSELSRIEMIINEFLTLAKPQAVNFKQENIITVLRNILSIIEAQALLNNINIQTSFHAENVLINCDQNQMKQVFLNIIKNAMEAMPTGGILSVNTQITDSCLEIGITDEGVGIPPERIQRLGEPFFSNKEKGTGLGLMVCFKILEDHDGRIDINSVEGQGTTVTIKLPLQEE</sequence>
<feature type="domain" description="PAC" evidence="11">
    <location>
        <begin position="477"/>
        <end position="528"/>
    </location>
</feature>
<dbReference type="PANTHER" id="PTHR43304">
    <property type="entry name" value="PHYTOCHROME-LIKE PROTEIN CPH1"/>
    <property type="match status" value="1"/>
</dbReference>
<dbReference type="InterPro" id="IPR036097">
    <property type="entry name" value="HisK_dim/P_sf"/>
</dbReference>
<evidence type="ECO:0000256" key="2">
    <source>
        <dbReference type="ARBA" id="ARBA00012438"/>
    </source>
</evidence>
<dbReference type="Gene3D" id="3.30.450.20">
    <property type="entry name" value="PAS domain"/>
    <property type="match status" value="4"/>
</dbReference>
<dbReference type="Gene3D" id="3.30.565.10">
    <property type="entry name" value="Histidine kinase-like ATPase, C-terminal domain"/>
    <property type="match status" value="1"/>
</dbReference>
<feature type="domain" description="PAS" evidence="10">
    <location>
        <begin position="529"/>
        <end position="568"/>
    </location>
</feature>
<evidence type="ECO:0000313" key="12">
    <source>
        <dbReference type="EMBL" id="MFC5711743.1"/>
    </source>
</evidence>
<comment type="catalytic activity">
    <reaction evidence="1">
        <text>ATP + protein L-histidine = ADP + protein N-phospho-L-histidine.</text>
        <dbReference type="EC" id="2.7.13.3"/>
    </reaction>
</comment>